<proteinExistence type="predicted"/>
<dbReference type="PANTHER" id="PTHR44943:SF8">
    <property type="entry name" value="TPR REPEAT-CONTAINING PROTEIN MJ0263"/>
    <property type="match status" value="1"/>
</dbReference>
<protein>
    <submittedName>
        <fullName evidence="3">Tetratricopeptide repeat protein</fullName>
    </submittedName>
</protein>
<keyword evidence="1" id="KW-0677">Repeat</keyword>
<accession>A0A6L6PQX8</accession>
<dbReference type="PANTHER" id="PTHR44943">
    <property type="entry name" value="CELLULOSE SYNTHASE OPERON PROTEIN C"/>
    <property type="match status" value="1"/>
</dbReference>
<comment type="caution">
    <text evidence="3">The sequence shown here is derived from an EMBL/GenBank/DDBJ whole genome shotgun (WGS) entry which is preliminary data.</text>
</comment>
<name>A0A6L6PQX8_9BURK</name>
<dbReference type="Proteomes" id="UP000475582">
    <property type="component" value="Unassembled WGS sequence"/>
</dbReference>
<dbReference type="RefSeq" id="WP_155467662.1">
    <property type="nucleotide sequence ID" value="NZ_WNKY01000057.1"/>
</dbReference>
<keyword evidence="4" id="KW-1185">Reference proteome</keyword>
<evidence type="ECO:0000313" key="3">
    <source>
        <dbReference type="EMBL" id="MTV41470.1"/>
    </source>
</evidence>
<dbReference type="SUPFAM" id="SSF48452">
    <property type="entry name" value="TPR-like"/>
    <property type="match status" value="2"/>
</dbReference>
<dbReference type="InterPro" id="IPR011990">
    <property type="entry name" value="TPR-like_helical_dom_sf"/>
</dbReference>
<evidence type="ECO:0000256" key="2">
    <source>
        <dbReference type="ARBA" id="ARBA00022803"/>
    </source>
</evidence>
<dbReference type="SMART" id="SM00028">
    <property type="entry name" value="TPR"/>
    <property type="match status" value="5"/>
</dbReference>
<dbReference type="OrthoDB" id="5915006at2"/>
<evidence type="ECO:0000256" key="1">
    <source>
        <dbReference type="ARBA" id="ARBA00022737"/>
    </source>
</evidence>
<organism evidence="3 4">
    <name type="scientific">Duganella radicis</name>
    <dbReference type="NCBI Taxonomy" id="551988"/>
    <lineage>
        <taxon>Bacteria</taxon>
        <taxon>Pseudomonadati</taxon>
        <taxon>Pseudomonadota</taxon>
        <taxon>Betaproteobacteria</taxon>
        <taxon>Burkholderiales</taxon>
        <taxon>Oxalobacteraceae</taxon>
        <taxon>Telluria group</taxon>
        <taxon>Duganella</taxon>
    </lineage>
</organism>
<dbReference type="EMBL" id="WNKY01000057">
    <property type="protein sequence ID" value="MTV41470.1"/>
    <property type="molecule type" value="Genomic_DNA"/>
</dbReference>
<dbReference type="Pfam" id="PF14559">
    <property type="entry name" value="TPR_19"/>
    <property type="match status" value="1"/>
</dbReference>
<sequence>MSEVMQQLERSEAYLAVDPDNKELLARVVDLSLAAADHARAERHALAALQRYPKDAYFLARLGQVYLAQQKWRAAEEVFAALSARYADINLAYNLAYALVWQQRHAEAYAALEPHLAAPELTAPMLTLAVRALHHMGEGDRAITLGEARMERGRDDADFLSALSLVCLDAERLEQAEQLSDAAMTLRTQGADASAVPLEALVTAGSLALARADGDAATSRFQQVLARNPAEGRSWSGLGTASLLKRDNDAAQQQLEQAVKYMPGHIGSWHLLAWSRIFAGRLDKAQAAFQQALDLDRNFGDSHGGMAVVQAMQGAREQAQASIDRALGLDRDSLSARYAQMILAGQTEDPERFRALAMRLLSSRQAAFGRSVGELLEQYESR</sequence>
<evidence type="ECO:0000313" key="4">
    <source>
        <dbReference type="Proteomes" id="UP000475582"/>
    </source>
</evidence>
<reference evidence="3 4" key="1">
    <citation type="submission" date="2019-11" db="EMBL/GenBank/DDBJ databases">
        <title>Type strains purchased from KCTC, JCM and DSMZ.</title>
        <authorList>
            <person name="Lu H."/>
        </authorList>
    </citation>
    <scope>NUCLEOTIDE SEQUENCE [LARGE SCALE GENOMIC DNA]</scope>
    <source>
        <strain evidence="3 4">KCTC 22382</strain>
    </source>
</reference>
<dbReference type="AlphaFoldDB" id="A0A6L6PQX8"/>
<dbReference type="InterPro" id="IPR051685">
    <property type="entry name" value="Ycf3/AcsC/BcsC/TPR_MFPF"/>
</dbReference>
<dbReference type="InterPro" id="IPR019734">
    <property type="entry name" value="TPR_rpt"/>
</dbReference>
<keyword evidence="2" id="KW-0802">TPR repeat</keyword>
<gene>
    <name evidence="3" type="ORF">GM676_28350</name>
</gene>
<dbReference type="Gene3D" id="1.25.40.10">
    <property type="entry name" value="Tetratricopeptide repeat domain"/>
    <property type="match status" value="2"/>
</dbReference>